<evidence type="ECO:0000313" key="2">
    <source>
        <dbReference type="EMBL" id="MDI3409504.1"/>
    </source>
</evidence>
<gene>
    <name evidence="2" type="ORF">QIS96_37505</name>
</gene>
<evidence type="ECO:0000256" key="1">
    <source>
        <dbReference type="SAM" id="MobiDB-lite"/>
    </source>
</evidence>
<organism evidence="2 3">
    <name type="scientific">Streptomyces cavernicola</name>
    <dbReference type="NCBI Taxonomy" id="3043613"/>
    <lineage>
        <taxon>Bacteria</taxon>
        <taxon>Bacillati</taxon>
        <taxon>Actinomycetota</taxon>
        <taxon>Actinomycetes</taxon>
        <taxon>Kitasatosporales</taxon>
        <taxon>Streptomycetaceae</taxon>
        <taxon>Streptomyces</taxon>
    </lineage>
</organism>
<name>A0ABT6SNJ4_9ACTN</name>
<feature type="compositionally biased region" description="Low complexity" evidence="1">
    <location>
        <begin position="30"/>
        <end position="43"/>
    </location>
</feature>
<feature type="region of interest" description="Disordered" evidence="1">
    <location>
        <begin position="25"/>
        <end position="50"/>
    </location>
</feature>
<keyword evidence="3" id="KW-1185">Reference proteome</keyword>
<dbReference type="RefSeq" id="WP_282547369.1">
    <property type="nucleotide sequence ID" value="NZ_JASCIQ010000085.1"/>
</dbReference>
<sequence>MPRPLRITVQTAVLDGKTVTTVYERGWPGSSTTRSTTSTASSAPPGCGPS</sequence>
<accession>A0ABT6SNJ4</accession>
<protein>
    <submittedName>
        <fullName evidence="2">Uncharacterized protein</fullName>
    </submittedName>
</protein>
<comment type="caution">
    <text evidence="2">The sequence shown here is derived from an EMBL/GenBank/DDBJ whole genome shotgun (WGS) entry which is preliminary data.</text>
</comment>
<reference evidence="2 3" key="1">
    <citation type="submission" date="2023-05" db="EMBL/GenBank/DDBJ databases">
        <title>Draft genome sequence of Streptomyces sp. B-S-A6 isolated from a cave soil in Thailand.</title>
        <authorList>
            <person name="Chamroensaksri N."/>
            <person name="Muangham S."/>
        </authorList>
    </citation>
    <scope>NUCLEOTIDE SEQUENCE [LARGE SCALE GENOMIC DNA]</scope>
    <source>
        <strain evidence="2 3">B-S-A6</strain>
    </source>
</reference>
<proteinExistence type="predicted"/>
<dbReference type="Proteomes" id="UP001223978">
    <property type="component" value="Unassembled WGS sequence"/>
</dbReference>
<dbReference type="EMBL" id="JASCIQ010000085">
    <property type="protein sequence ID" value="MDI3409504.1"/>
    <property type="molecule type" value="Genomic_DNA"/>
</dbReference>
<evidence type="ECO:0000313" key="3">
    <source>
        <dbReference type="Proteomes" id="UP001223978"/>
    </source>
</evidence>